<reference evidence="2" key="1">
    <citation type="submission" date="2020-09" db="EMBL/GenBank/DDBJ databases">
        <authorList>
            <person name="Blom J."/>
        </authorList>
    </citation>
    <scope>NUCLEOTIDE SEQUENCE</scope>
    <source>
        <strain evidence="2">No.713</strain>
    </source>
</reference>
<proteinExistence type="predicted"/>
<dbReference type="RefSeq" id="WP_254173855.1">
    <property type="nucleotide sequence ID" value="NZ_LR882967.1"/>
</dbReference>
<dbReference type="InterPro" id="IPR010982">
    <property type="entry name" value="Lambda_DNA-bd_dom_sf"/>
</dbReference>
<dbReference type="Proteomes" id="UP001153719">
    <property type="component" value="Chromosome"/>
</dbReference>
<name>A0A9W4D168_9CYAN</name>
<accession>A0A9W4D168</accession>
<dbReference type="KEGG" id="ppsu:NO713_02486"/>
<protein>
    <recommendedName>
        <fullName evidence="1">Inactive STAND domain-containing protein</fullName>
    </recommendedName>
</protein>
<keyword evidence="3" id="KW-1185">Reference proteome</keyword>
<organism evidence="2 3">
    <name type="scientific">Planktothrix pseudagardhii</name>
    <dbReference type="NCBI Taxonomy" id="132604"/>
    <lineage>
        <taxon>Bacteria</taxon>
        <taxon>Bacillati</taxon>
        <taxon>Cyanobacteriota</taxon>
        <taxon>Cyanophyceae</taxon>
        <taxon>Oscillatoriophycideae</taxon>
        <taxon>Oscillatoriales</taxon>
        <taxon>Microcoleaceae</taxon>
        <taxon>Planktothrix</taxon>
    </lineage>
</organism>
<feature type="domain" description="Inactive STAND" evidence="1">
    <location>
        <begin position="107"/>
        <end position="250"/>
    </location>
</feature>
<dbReference type="EMBL" id="LR882967">
    <property type="protein sequence ID" value="CAD5949845.1"/>
    <property type="molecule type" value="Genomic_DNA"/>
</dbReference>
<gene>
    <name evidence="2" type="ORF">NO713_02486</name>
</gene>
<evidence type="ECO:0000313" key="2">
    <source>
        <dbReference type="EMBL" id="CAD5949845.1"/>
    </source>
</evidence>
<dbReference type="Pfam" id="PF19995">
    <property type="entry name" value="iSTAND"/>
    <property type="match status" value="1"/>
</dbReference>
<dbReference type="Gene3D" id="1.10.260.40">
    <property type="entry name" value="lambda repressor-like DNA-binding domains"/>
    <property type="match status" value="1"/>
</dbReference>
<dbReference type="AlphaFoldDB" id="A0A9W4D168"/>
<dbReference type="GO" id="GO:0003677">
    <property type="term" value="F:DNA binding"/>
    <property type="evidence" value="ECO:0007669"/>
    <property type="project" value="InterPro"/>
</dbReference>
<dbReference type="InterPro" id="IPR045475">
    <property type="entry name" value="iSTAND"/>
</dbReference>
<sequence>MIKKREPGRVGASEEGYYLLRKAQKSKTKETEKEWTYDKIAEQVGCSSDTVKRFFSGKEKVLTYTAKEIVKILDLDFSDVVDLSQSNIVNSQTKDSKTPSQQLKEALLDLNYIEQDYRFRISLTTMGTVGAFLIHGEEGYGQRWLLNRLACVIPYNSTAYQKSLDILYPKTLFDFWEDLGDKLNCSPTPEAIAEKLYQHWTTQTVILSITDIHKVDQGLESFLQQVWLKIIDKTNNYNPTNDFKMVLFIVGNQTFKSISNLLIDLQPIKAFKNEEIKRWGGAKLSDLLSEIKQYSTEQSQACITEIIKRNTPPSSQPEEKIPPFSTLIRICKSCNIQYADIEGTFTL</sequence>
<evidence type="ECO:0000259" key="1">
    <source>
        <dbReference type="Pfam" id="PF19995"/>
    </source>
</evidence>
<evidence type="ECO:0000313" key="3">
    <source>
        <dbReference type="Proteomes" id="UP001153719"/>
    </source>
</evidence>